<feature type="domain" description="B box-type" evidence="2">
    <location>
        <begin position="87"/>
        <end position="127"/>
    </location>
</feature>
<dbReference type="InterPro" id="IPR000315">
    <property type="entry name" value="Znf_B-box"/>
</dbReference>
<dbReference type="PANTHER" id="PTHR31065">
    <property type="entry name" value="PLATZ TRANSCRIPTION FACTOR FAMILY PROTEIN"/>
    <property type="match status" value="1"/>
</dbReference>
<dbReference type="PROSITE" id="PS50119">
    <property type="entry name" value="ZF_BBOX"/>
    <property type="match status" value="1"/>
</dbReference>
<keyword evidence="4" id="KW-1185">Reference proteome</keyword>
<keyword evidence="1" id="KW-0862">Zinc</keyword>
<dbReference type="CDD" id="cd00021">
    <property type="entry name" value="Bbox_SF"/>
    <property type="match status" value="1"/>
</dbReference>
<comment type="caution">
    <text evidence="3">The sequence shown here is derived from an EMBL/GenBank/DDBJ whole genome shotgun (WGS) entry which is preliminary data.</text>
</comment>
<dbReference type="InterPro" id="IPR006734">
    <property type="entry name" value="PLATZ"/>
</dbReference>
<reference evidence="4" key="2">
    <citation type="journal article" date="2017" name="J. Anim. Genet.">
        <title>Multiple reference genome sequences of hot pepper reveal the massive evolution of plant disease resistance genes by retroduplication.</title>
        <authorList>
            <person name="Kim S."/>
            <person name="Park J."/>
            <person name="Yeom S.-I."/>
            <person name="Kim Y.-M."/>
            <person name="Seo E."/>
            <person name="Kim K.-T."/>
            <person name="Kim M.-S."/>
            <person name="Lee J.M."/>
            <person name="Cheong K."/>
            <person name="Shin H.-S."/>
            <person name="Kim S.-B."/>
            <person name="Han K."/>
            <person name="Lee J."/>
            <person name="Park M."/>
            <person name="Lee H.-A."/>
            <person name="Lee H.-Y."/>
            <person name="Lee Y."/>
            <person name="Oh S."/>
            <person name="Lee J.H."/>
            <person name="Choi E."/>
            <person name="Choi E."/>
            <person name="Lee S.E."/>
            <person name="Jeon J."/>
            <person name="Kim H."/>
            <person name="Choi G."/>
            <person name="Song H."/>
            <person name="Lee J."/>
            <person name="Lee S.-C."/>
            <person name="Kwon J.-K."/>
            <person name="Lee H.-Y."/>
            <person name="Koo N."/>
            <person name="Hong Y."/>
            <person name="Kim R.W."/>
            <person name="Kang W.-H."/>
            <person name="Huh J.H."/>
            <person name="Kang B.-C."/>
            <person name="Yang T.-J."/>
            <person name="Lee Y.-H."/>
            <person name="Bennetzen J.L."/>
            <person name="Choi D."/>
        </authorList>
    </citation>
    <scope>NUCLEOTIDE SEQUENCE [LARGE SCALE GENOMIC DNA]</scope>
    <source>
        <strain evidence="4">cv. PBC81</strain>
    </source>
</reference>
<keyword evidence="1" id="KW-0863">Zinc-finger</keyword>
<name>A0A2G2WCY4_CAPBA</name>
<sequence>MGDVGIGVRLSIAISIRVDIDIHRLVGLGNGVVSDPCWTWDALLRQGPGSGRLTWPRLDREELVEEPMRNMPPWLGPFLKKTYFGSCLVHDELQKNDLNKYCITCDLDLCRYCISTDKHNDHELLKIYRHVYKDVVPLEQMENHIHCAKIQPYKCNKKWVIALNPLPHCGSGSLIAGDPTCYTCKRRLNDPGQFSFCSIACQVEVVCRKYGISLGAIEMTRKRKRKGIPRRAPFQ</sequence>
<gene>
    <name evidence="3" type="ORF">CQW23_17113</name>
</gene>
<dbReference type="PANTHER" id="PTHR31065:SF9">
    <property type="entry name" value="TRANSCRIPTION FACTOR FAMILY PROTEIN, PUTATIVE-RELATED"/>
    <property type="match status" value="1"/>
</dbReference>
<organism evidence="3 4">
    <name type="scientific">Capsicum baccatum</name>
    <name type="common">Peruvian pepper</name>
    <dbReference type="NCBI Taxonomy" id="33114"/>
    <lineage>
        <taxon>Eukaryota</taxon>
        <taxon>Viridiplantae</taxon>
        <taxon>Streptophyta</taxon>
        <taxon>Embryophyta</taxon>
        <taxon>Tracheophyta</taxon>
        <taxon>Spermatophyta</taxon>
        <taxon>Magnoliopsida</taxon>
        <taxon>eudicotyledons</taxon>
        <taxon>Gunneridae</taxon>
        <taxon>Pentapetalae</taxon>
        <taxon>asterids</taxon>
        <taxon>lamiids</taxon>
        <taxon>Solanales</taxon>
        <taxon>Solanaceae</taxon>
        <taxon>Solanoideae</taxon>
        <taxon>Capsiceae</taxon>
        <taxon>Capsicum</taxon>
    </lineage>
</organism>
<dbReference type="EMBL" id="MLFT02000007">
    <property type="protein sequence ID" value="PHT43088.1"/>
    <property type="molecule type" value="Genomic_DNA"/>
</dbReference>
<dbReference type="GO" id="GO:0008270">
    <property type="term" value="F:zinc ion binding"/>
    <property type="evidence" value="ECO:0007669"/>
    <property type="project" value="UniProtKB-KW"/>
</dbReference>
<evidence type="ECO:0000259" key="2">
    <source>
        <dbReference type="PROSITE" id="PS50119"/>
    </source>
</evidence>
<dbReference type="Proteomes" id="UP000224567">
    <property type="component" value="Unassembled WGS sequence"/>
</dbReference>
<dbReference type="OrthoDB" id="670813at2759"/>
<dbReference type="Pfam" id="PF04640">
    <property type="entry name" value="PLATZ"/>
    <property type="match status" value="1"/>
</dbReference>
<reference evidence="3 4" key="1">
    <citation type="journal article" date="2017" name="Genome Biol.">
        <title>New reference genome sequences of hot pepper reveal the massive evolution of plant disease-resistance genes by retroduplication.</title>
        <authorList>
            <person name="Kim S."/>
            <person name="Park J."/>
            <person name="Yeom S.I."/>
            <person name="Kim Y.M."/>
            <person name="Seo E."/>
            <person name="Kim K.T."/>
            <person name="Kim M.S."/>
            <person name="Lee J.M."/>
            <person name="Cheong K."/>
            <person name="Shin H.S."/>
            <person name="Kim S.B."/>
            <person name="Han K."/>
            <person name="Lee J."/>
            <person name="Park M."/>
            <person name="Lee H.A."/>
            <person name="Lee H.Y."/>
            <person name="Lee Y."/>
            <person name="Oh S."/>
            <person name="Lee J.H."/>
            <person name="Choi E."/>
            <person name="Choi E."/>
            <person name="Lee S.E."/>
            <person name="Jeon J."/>
            <person name="Kim H."/>
            <person name="Choi G."/>
            <person name="Song H."/>
            <person name="Lee J."/>
            <person name="Lee S.C."/>
            <person name="Kwon J.K."/>
            <person name="Lee H.Y."/>
            <person name="Koo N."/>
            <person name="Hong Y."/>
            <person name="Kim R.W."/>
            <person name="Kang W.H."/>
            <person name="Huh J.H."/>
            <person name="Kang B.C."/>
            <person name="Yang T.J."/>
            <person name="Lee Y.H."/>
            <person name="Bennetzen J.L."/>
            <person name="Choi D."/>
        </authorList>
    </citation>
    <scope>NUCLEOTIDE SEQUENCE [LARGE SCALE GENOMIC DNA]</scope>
    <source>
        <strain evidence="4">cv. PBC81</strain>
    </source>
</reference>
<keyword evidence="1" id="KW-0479">Metal-binding</keyword>
<dbReference type="STRING" id="33114.A0A2G2WCY4"/>
<dbReference type="SUPFAM" id="SSF57845">
    <property type="entry name" value="B-box zinc-binding domain"/>
    <property type="match status" value="1"/>
</dbReference>
<evidence type="ECO:0000313" key="3">
    <source>
        <dbReference type="EMBL" id="PHT43088.1"/>
    </source>
</evidence>
<evidence type="ECO:0000256" key="1">
    <source>
        <dbReference type="PROSITE-ProRule" id="PRU00024"/>
    </source>
</evidence>
<proteinExistence type="predicted"/>
<evidence type="ECO:0000313" key="4">
    <source>
        <dbReference type="Proteomes" id="UP000224567"/>
    </source>
</evidence>
<dbReference type="AlphaFoldDB" id="A0A2G2WCY4"/>
<protein>
    <recommendedName>
        <fullName evidence="2">B box-type domain-containing protein</fullName>
    </recommendedName>
</protein>
<accession>A0A2G2WCY4</accession>